<dbReference type="PANTHER" id="PTHR35250">
    <property type="entry name" value="SMALL INTEGRAL MEMBRANE PROTEIN 4"/>
    <property type="match status" value="1"/>
</dbReference>
<reference evidence="2 4" key="2">
    <citation type="journal article" date="2013" name="Nature">
        <title>Insights into bilaterian evolution from three spiralian genomes.</title>
        <authorList>
            <person name="Simakov O."/>
            <person name="Marletaz F."/>
            <person name="Cho S.J."/>
            <person name="Edsinger-Gonzales E."/>
            <person name="Havlak P."/>
            <person name="Hellsten U."/>
            <person name="Kuo D.H."/>
            <person name="Larsson T."/>
            <person name="Lv J."/>
            <person name="Arendt D."/>
            <person name="Savage R."/>
            <person name="Osoegawa K."/>
            <person name="de Jong P."/>
            <person name="Grimwood J."/>
            <person name="Chapman J.A."/>
            <person name="Shapiro H."/>
            <person name="Aerts A."/>
            <person name="Otillar R.P."/>
            <person name="Terry A.Y."/>
            <person name="Boore J.L."/>
            <person name="Grigoriev I.V."/>
            <person name="Lindberg D.R."/>
            <person name="Seaver E.C."/>
            <person name="Weisblat D.A."/>
            <person name="Putnam N.H."/>
            <person name="Rokhsar D.S."/>
        </authorList>
    </citation>
    <scope>NUCLEOTIDE SEQUENCE</scope>
</reference>
<reference evidence="4" key="1">
    <citation type="submission" date="2012-12" db="EMBL/GenBank/DDBJ databases">
        <authorList>
            <person name="Hellsten U."/>
            <person name="Grimwood J."/>
            <person name="Chapman J.A."/>
            <person name="Shapiro H."/>
            <person name="Aerts A."/>
            <person name="Otillar R.P."/>
            <person name="Terry A.Y."/>
            <person name="Boore J.L."/>
            <person name="Simakov O."/>
            <person name="Marletaz F."/>
            <person name="Cho S.-J."/>
            <person name="Edsinger-Gonzales E."/>
            <person name="Havlak P."/>
            <person name="Kuo D.-H."/>
            <person name="Larsson T."/>
            <person name="Lv J."/>
            <person name="Arendt D."/>
            <person name="Savage R."/>
            <person name="Osoegawa K."/>
            <person name="de Jong P."/>
            <person name="Lindberg D.R."/>
            <person name="Seaver E.C."/>
            <person name="Weisblat D.A."/>
            <person name="Putnam N.H."/>
            <person name="Grigoriev I.V."/>
            <person name="Rokhsar D.S."/>
        </authorList>
    </citation>
    <scope>NUCLEOTIDE SEQUENCE</scope>
</reference>
<dbReference type="CTD" id="20195534"/>
<evidence type="ECO:0000256" key="1">
    <source>
        <dbReference type="SAM" id="Phobius"/>
    </source>
</evidence>
<dbReference type="HOGENOM" id="CLU_187276_0_0_1"/>
<evidence type="ECO:0000313" key="4">
    <source>
        <dbReference type="Proteomes" id="UP000015101"/>
    </source>
</evidence>
<sequence length="75" mass="8815">MFYSNKLAVLLNRWPGKERFGMYRFLPVFFVLGAVLEFSMIKWQVGEVNFYSIYKKKQAQKIILAEMNNAADESV</sequence>
<dbReference type="OMA" id="MEWFMIK"/>
<dbReference type="Pfam" id="PF15114">
    <property type="entry name" value="UPF0640"/>
    <property type="match status" value="1"/>
</dbReference>
<dbReference type="EMBL" id="AMQM01006668">
    <property type="status" value="NOT_ANNOTATED_CDS"/>
    <property type="molecule type" value="Genomic_DNA"/>
</dbReference>
<dbReference type="PANTHER" id="PTHR35250:SF1">
    <property type="entry name" value="UBIQUINOL-CYTOCHROME-C REDUCTASE COMPLEX ASSEMBLY FACTOR 5"/>
    <property type="match status" value="1"/>
</dbReference>
<evidence type="ECO:0000313" key="2">
    <source>
        <dbReference type="EMBL" id="ESN95788.1"/>
    </source>
</evidence>
<keyword evidence="1" id="KW-1133">Transmembrane helix</keyword>
<dbReference type="InterPro" id="IPR028183">
    <property type="entry name" value="UQCC5"/>
</dbReference>
<evidence type="ECO:0008006" key="5">
    <source>
        <dbReference type="Google" id="ProtNLM"/>
    </source>
</evidence>
<dbReference type="eggNOG" id="ENOG502S80C">
    <property type="taxonomic scope" value="Eukaryota"/>
</dbReference>
<dbReference type="GeneID" id="20195534"/>
<dbReference type="KEGG" id="hro:HELRODRAFT_114577"/>
<dbReference type="AlphaFoldDB" id="T1EG32"/>
<proteinExistence type="predicted"/>
<reference evidence="3" key="3">
    <citation type="submission" date="2015-06" db="UniProtKB">
        <authorList>
            <consortium name="EnsemblMetazoa"/>
        </authorList>
    </citation>
    <scope>IDENTIFICATION</scope>
</reference>
<name>T1EG32_HELRO</name>
<dbReference type="FunCoup" id="T1EG32">
    <property type="interactions" value="97"/>
</dbReference>
<accession>T1EG32</accession>
<gene>
    <name evidence="3" type="primary">20195534</name>
    <name evidence="2" type="ORF">HELRODRAFT_114577</name>
</gene>
<dbReference type="EMBL" id="KB097502">
    <property type="protein sequence ID" value="ESN95788.1"/>
    <property type="molecule type" value="Genomic_DNA"/>
</dbReference>
<protein>
    <recommendedName>
        <fullName evidence="5">Small integral membrane protein 4</fullName>
    </recommendedName>
</protein>
<keyword evidence="1" id="KW-0472">Membrane</keyword>
<dbReference type="InParanoid" id="T1EG32"/>
<dbReference type="EnsemblMetazoa" id="HelroT114577">
    <property type="protein sequence ID" value="HelroP114577"/>
    <property type="gene ID" value="HelroG114577"/>
</dbReference>
<organism evidence="3 4">
    <name type="scientific">Helobdella robusta</name>
    <name type="common">Californian leech</name>
    <dbReference type="NCBI Taxonomy" id="6412"/>
    <lineage>
        <taxon>Eukaryota</taxon>
        <taxon>Metazoa</taxon>
        <taxon>Spiralia</taxon>
        <taxon>Lophotrochozoa</taxon>
        <taxon>Annelida</taxon>
        <taxon>Clitellata</taxon>
        <taxon>Hirudinea</taxon>
        <taxon>Rhynchobdellida</taxon>
        <taxon>Glossiphoniidae</taxon>
        <taxon>Helobdella</taxon>
    </lineage>
</organism>
<evidence type="ECO:0000313" key="3">
    <source>
        <dbReference type="EnsemblMetazoa" id="HelroP114577"/>
    </source>
</evidence>
<keyword evidence="4" id="KW-1185">Reference proteome</keyword>
<dbReference type="RefSeq" id="XP_009026090.1">
    <property type="nucleotide sequence ID" value="XM_009027842.1"/>
</dbReference>
<dbReference type="Proteomes" id="UP000015101">
    <property type="component" value="Unassembled WGS sequence"/>
</dbReference>
<feature type="transmembrane region" description="Helical" evidence="1">
    <location>
        <begin position="21"/>
        <end position="41"/>
    </location>
</feature>
<dbReference type="OrthoDB" id="5913955at2759"/>
<keyword evidence="1" id="KW-0812">Transmembrane</keyword>